<name>A0A5C1A336_9GAMM</name>
<dbReference type="Proteomes" id="UP000322553">
    <property type="component" value="Chromosome"/>
</dbReference>
<protein>
    <submittedName>
        <fullName evidence="2">Uncharacterized protein</fullName>
    </submittedName>
</protein>
<sequence>MIDDGREVVALSANKQQDSSIHGEQKTSRKGCLGLMLAALAFIVLVYGIIIAYMTTHRTDEQKVNELQSIRQCQQQTRETADDAVAHHRRNSCQEMIEQFEAKYGHPPGTVNGEE</sequence>
<keyword evidence="1" id="KW-1133">Transmembrane helix</keyword>
<evidence type="ECO:0000313" key="3">
    <source>
        <dbReference type="Proteomes" id="UP000322553"/>
    </source>
</evidence>
<evidence type="ECO:0000313" key="2">
    <source>
        <dbReference type="EMBL" id="QEL11365.1"/>
    </source>
</evidence>
<gene>
    <name evidence="2" type="ORF">FY550_09585</name>
</gene>
<dbReference type="KEGG" id="kuy:FY550_09585"/>
<dbReference type="EMBL" id="CP043420">
    <property type="protein sequence ID" value="QEL11365.1"/>
    <property type="molecule type" value="Genomic_DNA"/>
</dbReference>
<dbReference type="OrthoDB" id="6896843at2"/>
<accession>A0A5C1A336</accession>
<feature type="transmembrane region" description="Helical" evidence="1">
    <location>
        <begin position="32"/>
        <end position="54"/>
    </location>
</feature>
<keyword evidence="1" id="KW-0472">Membrane</keyword>
<organism evidence="2 3">
    <name type="scientific">Kushneria phosphatilytica</name>
    <dbReference type="NCBI Taxonomy" id="657387"/>
    <lineage>
        <taxon>Bacteria</taxon>
        <taxon>Pseudomonadati</taxon>
        <taxon>Pseudomonadota</taxon>
        <taxon>Gammaproteobacteria</taxon>
        <taxon>Oceanospirillales</taxon>
        <taxon>Halomonadaceae</taxon>
        <taxon>Kushneria</taxon>
    </lineage>
</organism>
<dbReference type="AlphaFoldDB" id="A0A5C1A336"/>
<reference evidence="2 3" key="1">
    <citation type="submission" date="2019-08" db="EMBL/GenBank/DDBJ databases">
        <title>Complete genome sequence of Kushneria sp. YCWA18, a halophilic phosphate-solubilizing bacterium isolated from Daqiao saltern in China.</title>
        <authorList>
            <person name="Du G.-X."/>
            <person name="Qu L.-Y."/>
        </authorList>
    </citation>
    <scope>NUCLEOTIDE SEQUENCE [LARGE SCALE GENOMIC DNA]</scope>
    <source>
        <strain evidence="2 3">YCWA18</strain>
    </source>
</reference>
<keyword evidence="1" id="KW-0812">Transmembrane</keyword>
<dbReference type="RefSeq" id="WP_139148666.1">
    <property type="nucleotide sequence ID" value="NZ_CP043420.1"/>
</dbReference>
<keyword evidence="3" id="KW-1185">Reference proteome</keyword>
<proteinExistence type="predicted"/>
<evidence type="ECO:0000256" key="1">
    <source>
        <dbReference type="SAM" id="Phobius"/>
    </source>
</evidence>